<evidence type="ECO:0008006" key="3">
    <source>
        <dbReference type="Google" id="ProtNLM"/>
    </source>
</evidence>
<organism evidence="1 2">
    <name type="scientific">Candidatus Borkfalkia faecipullorum</name>
    <dbReference type="NCBI Taxonomy" id="2838510"/>
    <lineage>
        <taxon>Bacteria</taxon>
        <taxon>Bacillati</taxon>
        <taxon>Bacillota</taxon>
        <taxon>Clostridia</taxon>
        <taxon>Christensenellales</taxon>
        <taxon>Christensenellaceae</taxon>
        <taxon>Candidatus Borkfalkia</taxon>
    </lineage>
</organism>
<proteinExistence type="predicted"/>
<reference evidence="1" key="2">
    <citation type="submission" date="2021-04" db="EMBL/GenBank/DDBJ databases">
        <authorList>
            <person name="Gilroy R."/>
        </authorList>
    </citation>
    <scope>NUCLEOTIDE SEQUENCE</scope>
    <source>
        <strain evidence="1">811</strain>
    </source>
</reference>
<dbReference type="EMBL" id="DXFX01000026">
    <property type="protein sequence ID" value="HIX07211.1"/>
    <property type="molecule type" value="Genomic_DNA"/>
</dbReference>
<reference evidence="1" key="1">
    <citation type="journal article" date="2021" name="PeerJ">
        <title>Extensive microbial diversity within the chicken gut microbiome revealed by metagenomics and culture.</title>
        <authorList>
            <person name="Gilroy R."/>
            <person name="Ravi A."/>
            <person name="Getino M."/>
            <person name="Pursley I."/>
            <person name="Horton D.L."/>
            <person name="Alikhan N.F."/>
            <person name="Baker D."/>
            <person name="Gharbi K."/>
            <person name="Hall N."/>
            <person name="Watson M."/>
            <person name="Adriaenssens E.M."/>
            <person name="Foster-Nyarko E."/>
            <person name="Jarju S."/>
            <person name="Secka A."/>
            <person name="Antonio M."/>
            <person name="Oren A."/>
            <person name="Chaudhuri R.R."/>
            <person name="La Ragione R."/>
            <person name="Hildebrand F."/>
            <person name="Pallen M.J."/>
        </authorList>
    </citation>
    <scope>NUCLEOTIDE SEQUENCE</scope>
    <source>
        <strain evidence="1">811</strain>
    </source>
</reference>
<dbReference type="Gene3D" id="3.30.1330.30">
    <property type="match status" value="1"/>
</dbReference>
<dbReference type="AlphaFoldDB" id="A0A9D2AF38"/>
<gene>
    <name evidence="1" type="ORF">H9741_01935</name>
</gene>
<name>A0A9D2AF38_9FIRM</name>
<evidence type="ECO:0000313" key="2">
    <source>
        <dbReference type="Proteomes" id="UP000824204"/>
    </source>
</evidence>
<comment type="caution">
    <text evidence="1">The sequence shown here is derived from an EMBL/GenBank/DDBJ whole genome shotgun (WGS) entry which is preliminary data.</text>
</comment>
<evidence type="ECO:0000313" key="1">
    <source>
        <dbReference type="EMBL" id="HIX07211.1"/>
    </source>
</evidence>
<dbReference type="InterPro" id="IPR029064">
    <property type="entry name" value="Ribosomal_eL30-like_sf"/>
</dbReference>
<sequence>MQRNKADAYVGLCRKAGKLTCGFNAVEVQRGGVYLLLLCHTASENAKKSAYKLSERFGCGLMILEGKTLEEVTGKPNCKLAAVKEENLAKAILSSADENYRIYSGGNV</sequence>
<dbReference type="Proteomes" id="UP000824204">
    <property type="component" value="Unassembled WGS sequence"/>
</dbReference>
<accession>A0A9D2AF38</accession>
<dbReference type="SUPFAM" id="SSF55315">
    <property type="entry name" value="L30e-like"/>
    <property type="match status" value="1"/>
</dbReference>
<protein>
    <recommendedName>
        <fullName evidence="3">Ribosomal protein L7Ae/L30e/S12e/Gadd45 domain-containing protein</fullName>
    </recommendedName>
</protein>